<evidence type="ECO:0000313" key="1">
    <source>
        <dbReference type="EMBL" id="OQM77586.1"/>
    </source>
</evidence>
<dbReference type="STRING" id="1873176.BFN67_01755"/>
<dbReference type="Proteomes" id="UP000191905">
    <property type="component" value="Unassembled WGS sequence"/>
</dbReference>
<organism evidence="1 2">
    <name type="scientific">Manganibacter manganicus</name>
    <dbReference type="NCBI Taxonomy" id="1873176"/>
    <lineage>
        <taxon>Bacteria</taxon>
        <taxon>Pseudomonadati</taxon>
        <taxon>Pseudomonadota</taxon>
        <taxon>Alphaproteobacteria</taxon>
        <taxon>Hyphomicrobiales</taxon>
        <taxon>Phyllobacteriaceae</taxon>
        <taxon>Manganibacter</taxon>
    </lineage>
</organism>
<dbReference type="AlphaFoldDB" id="A0A1V8RWN6"/>
<gene>
    <name evidence="1" type="ORF">BFN67_01755</name>
</gene>
<sequence length="129" mass="12355">MVAAGTAGLVQSASGNVFVSQANGSVPAQSNMLLQAGNSVIVGPQSTSTVSFGNNCTLHLRANTIVQVRPQGGQLCLAVNQQAPGAAGGSTTAAAGGSGGFVTPATIFGGIAAGNAAIAIADDNNSVSK</sequence>
<comment type="caution">
    <text evidence="1">The sequence shown here is derived from an EMBL/GenBank/DDBJ whole genome shotgun (WGS) entry which is preliminary data.</text>
</comment>
<reference evidence="1 2" key="1">
    <citation type="journal article" date="2016" name="Int. J. Syst. Evol. Microbiol.">
        <title>Pseudaminobacter manganicus sp. nov., isolated from sludge of a manganese mine.</title>
        <authorList>
            <person name="Li J."/>
            <person name="Huang J."/>
            <person name="Liao S."/>
            <person name="Wang G."/>
        </authorList>
    </citation>
    <scope>NUCLEOTIDE SEQUENCE [LARGE SCALE GENOMIC DNA]</scope>
    <source>
        <strain evidence="1 2">JH-7</strain>
    </source>
</reference>
<keyword evidence="2" id="KW-1185">Reference proteome</keyword>
<proteinExistence type="predicted"/>
<protein>
    <submittedName>
        <fullName evidence="1">Uncharacterized protein</fullName>
    </submittedName>
</protein>
<accession>A0A1V8RWN6</accession>
<name>A0A1V8RWN6_9HYPH</name>
<evidence type="ECO:0000313" key="2">
    <source>
        <dbReference type="Proteomes" id="UP000191905"/>
    </source>
</evidence>
<dbReference type="EMBL" id="MDET01000001">
    <property type="protein sequence ID" value="OQM77586.1"/>
    <property type="molecule type" value="Genomic_DNA"/>
</dbReference>